<dbReference type="EMBL" id="VOBR01000013">
    <property type="protein sequence ID" value="TWP50256.1"/>
    <property type="molecule type" value="Genomic_DNA"/>
</dbReference>
<protein>
    <submittedName>
        <fullName evidence="1">Uncharacterized protein</fullName>
    </submittedName>
</protein>
<gene>
    <name evidence="1" type="ORF">FKR81_21370</name>
</gene>
<dbReference type="RefSeq" id="WP_146353879.1">
    <property type="nucleotide sequence ID" value="NZ_VOBR01000013.1"/>
</dbReference>
<evidence type="ECO:0000313" key="2">
    <source>
        <dbReference type="Proteomes" id="UP000316639"/>
    </source>
</evidence>
<proteinExistence type="predicted"/>
<reference evidence="1 2" key="1">
    <citation type="submission" date="2019-07" db="EMBL/GenBank/DDBJ databases">
        <title>Lentzea xizangensis sp. nov., isolated from Qinghai-Tibetan Plateau Soils.</title>
        <authorList>
            <person name="Huang J."/>
        </authorList>
    </citation>
    <scope>NUCLEOTIDE SEQUENCE [LARGE SCALE GENOMIC DNA]</scope>
    <source>
        <strain evidence="1 2">FXJ1.1311</strain>
    </source>
</reference>
<dbReference type="AlphaFoldDB" id="A0A563ERE5"/>
<dbReference type="OrthoDB" id="3636180at2"/>
<name>A0A563ERE5_9PSEU</name>
<sequence length="126" mass="13043">MVALSAVLLLAAGGIGFGLGRATGPDAARSNGFTVTGSMTVSDCRSRGYNDIHAGAQVEVTNQANDVLGVGVLESDKGYCKFKFSVSGVPSGEKLYGVTTGNSNRGVIWKTEQQARTEGFHLTLGD</sequence>
<evidence type="ECO:0000313" key="1">
    <source>
        <dbReference type="EMBL" id="TWP50256.1"/>
    </source>
</evidence>
<comment type="caution">
    <text evidence="1">The sequence shown here is derived from an EMBL/GenBank/DDBJ whole genome shotgun (WGS) entry which is preliminary data.</text>
</comment>
<dbReference type="Proteomes" id="UP000316639">
    <property type="component" value="Unassembled WGS sequence"/>
</dbReference>
<organism evidence="1 2">
    <name type="scientific">Lentzea tibetensis</name>
    <dbReference type="NCBI Taxonomy" id="2591470"/>
    <lineage>
        <taxon>Bacteria</taxon>
        <taxon>Bacillati</taxon>
        <taxon>Actinomycetota</taxon>
        <taxon>Actinomycetes</taxon>
        <taxon>Pseudonocardiales</taxon>
        <taxon>Pseudonocardiaceae</taxon>
        <taxon>Lentzea</taxon>
    </lineage>
</organism>
<accession>A0A563ERE5</accession>
<keyword evidence="2" id="KW-1185">Reference proteome</keyword>